<dbReference type="OrthoDB" id="17296at2157"/>
<gene>
    <name evidence="2" type="ordered locus">Arcve_0103</name>
</gene>
<name>F2KN43_ARCVS</name>
<protein>
    <recommendedName>
        <fullName evidence="1">GIY-YIG domain-containing protein</fullName>
    </recommendedName>
</protein>
<feature type="domain" description="GIY-YIG" evidence="1">
    <location>
        <begin position="21"/>
        <end position="112"/>
    </location>
</feature>
<dbReference type="SMART" id="SM00465">
    <property type="entry name" value="GIYc"/>
    <property type="match status" value="1"/>
</dbReference>
<dbReference type="KEGG" id="ave:Arcve_0103"/>
<dbReference type="Proteomes" id="UP000008136">
    <property type="component" value="Chromosome"/>
</dbReference>
<dbReference type="PANTHER" id="PTHR37460:SF1">
    <property type="entry name" value="ENDONUCLEASE III"/>
    <property type="match status" value="1"/>
</dbReference>
<dbReference type="InterPro" id="IPR000305">
    <property type="entry name" value="GIY-YIG_endonuc"/>
</dbReference>
<dbReference type="STRING" id="693661.Arcve_0103"/>
<proteinExistence type="predicted"/>
<evidence type="ECO:0000259" key="1">
    <source>
        <dbReference type="SMART" id="SM00465"/>
    </source>
</evidence>
<dbReference type="Pfam" id="PF01986">
    <property type="entry name" value="DUF123"/>
    <property type="match status" value="1"/>
</dbReference>
<reference evidence="2 3" key="1">
    <citation type="submission" date="2011-03" db="EMBL/GenBank/DDBJ databases">
        <title>The complete genome of Archaeoglobus veneficus SNP6.</title>
        <authorList>
            <consortium name="US DOE Joint Genome Institute (JGI-PGF)"/>
            <person name="Lucas S."/>
            <person name="Copeland A."/>
            <person name="Lapidus A."/>
            <person name="Bruce D."/>
            <person name="Goodwin L."/>
            <person name="Pitluck S."/>
            <person name="Kyrpides N."/>
            <person name="Mavromatis K."/>
            <person name="Pagani I."/>
            <person name="Ivanova N."/>
            <person name="Mikhailova N."/>
            <person name="Lu M."/>
            <person name="Detter J.C."/>
            <person name="Tapia R."/>
            <person name="Han C."/>
            <person name="Land M."/>
            <person name="Hauser L."/>
            <person name="Markowitz V."/>
            <person name="Cheng J.-F."/>
            <person name="Hugenholtz P."/>
            <person name="Woyke T."/>
            <person name="Wu D."/>
            <person name="Spring S."/>
            <person name="Brambilla E."/>
            <person name="Klenk H.-P."/>
            <person name="Eisen J.A."/>
        </authorList>
    </citation>
    <scope>NUCLEOTIDE SEQUENCE [LARGE SCALE GENOMIC DNA]</scope>
    <source>
        <strain>SNP6</strain>
    </source>
</reference>
<accession>F2KN43</accession>
<dbReference type="GeneID" id="10393195"/>
<dbReference type="CDD" id="cd10441">
    <property type="entry name" value="GIY-YIG_COG1833"/>
    <property type="match status" value="1"/>
</dbReference>
<dbReference type="PANTHER" id="PTHR37460">
    <property type="entry name" value="ENDONUCLEASE III"/>
    <property type="match status" value="1"/>
</dbReference>
<organism evidence="2 3">
    <name type="scientific">Archaeoglobus veneficus (strain DSM 11195 / SNP6)</name>
    <dbReference type="NCBI Taxonomy" id="693661"/>
    <lineage>
        <taxon>Archaea</taxon>
        <taxon>Methanobacteriati</taxon>
        <taxon>Methanobacteriota</taxon>
        <taxon>Archaeoglobi</taxon>
        <taxon>Archaeoglobales</taxon>
        <taxon>Archaeoglobaceae</taxon>
        <taxon>Archaeoglobus</taxon>
    </lineage>
</organism>
<evidence type="ECO:0000313" key="2">
    <source>
        <dbReference type="EMBL" id="AEA46144.1"/>
    </source>
</evidence>
<dbReference type="InterPro" id="IPR002837">
    <property type="entry name" value="DUF123"/>
</dbReference>
<dbReference type="eggNOG" id="arCOG00463">
    <property type="taxonomic scope" value="Archaea"/>
</dbReference>
<dbReference type="RefSeq" id="WP_013682820.1">
    <property type="nucleotide sequence ID" value="NC_015320.1"/>
</dbReference>
<keyword evidence="3" id="KW-1185">Reference proteome</keyword>
<dbReference type="AlphaFoldDB" id="F2KN43"/>
<evidence type="ECO:0000313" key="3">
    <source>
        <dbReference type="Proteomes" id="UP000008136"/>
    </source>
</evidence>
<sequence>MVKGRSYILVLKLDRESIVEVGALGKIVFKPGYYLYVGSAKVGVSRICRHFRREKKLKWHIDYLSVVAEPLHAYLFHREECDVAAMLAERFECIPRFGCSDCLCRSHLFYSAKLPTFHAPILRPEDCR</sequence>
<dbReference type="HOGENOM" id="CLU_115699_0_1_2"/>
<dbReference type="EMBL" id="CP002588">
    <property type="protein sequence ID" value="AEA46144.1"/>
    <property type="molecule type" value="Genomic_DNA"/>
</dbReference>